<protein>
    <submittedName>
        <fullName evidence="1">Oidioi.mRNA.OKI2018_I69.PAR.g8858.t1.cds</fullName>
    </submittedName>
</protein>
<gene>
    <name evidence="1" type="ORF">OKIOD_LOCUS416</name>
</gene>
<organism evidence="1 2">
    <name type="scientific">Oikopleura dioica</name>
    <name type="common">Tunicate</name>
    <dbReference type="NCBI Taxonomy" id="34765"/>
    <lineage>
        <taxon>Eukaryota</taxon>
        <taxon>Metazoa</taxon>
        <taxon>Chordata</taxon>
        <taxon>Tunicata</taxon>
        <taxon>Appendicularia</taxon>
        <taxon>Copelata</taxon>
        <taxon>Oikopleuridae</taxon>
        <taxon>Oikopleura</taxon>
    </lineage>
</organism>
<reference evidence="1 2" key="1">
    <citation type="submission" date="2021-04" db="EMBL/GenBank/DDBJ databases">
        <authorList>
            <person name="Bliznina A."/>
        </authorList>
    </citation>
    <scope>NUCLEOTIDE SEQUENCE [LARGE SCALE GENOMIC DNA]</scope>
</reference>
<keyword evidence="2" id="KW-1185">Reference proteome</keyword>
<name>A0ABN7RNC5_OIKDI</name>
<accession>A0ABN7RNC5</accession>
<dbReference type="EMBL" id="OU015568">
    <property type="protein sequence ID" value="CAG5077975.1"/>
    <property type="molecule type" value="Genomic_DNA"/>
</dbReference>
<evidence type="ECO:0000313" key="2">
    <source>
        <dbReference type="Proteomes" id="UP001158576"/>
    </source>
</evidence>
<sequence>MGEYIPETANAWRKGYNHLETTTYNRVFLFSSRLFVWCFFFGKIYYSATKYTELAEIIMQQGYYGEHCFRGFSTDAFSQVSWWLSISGLSMVAESDIKRNNNLIREGSPSYAVFVSLKLISLTQVAVLSYELSELLQSVGLENLTSNTVFALTFLRLTFWVICVFHSSYECPLYASAVLLIQFWHQRISYQNIQLALKLIPAAIYLYPAALSAYPFQRFIHEKED</sequence>
<evidence type="ECO:0000313" key="1">
    <source>
        <dbReference type="EMBL" id="CAG5077975.1"/>
    </source>
</evidence>
<proteinExistence type="predicted"/>
<dbReference type="Proteomes" id="UP001158576">
    <property type="component" value="Chromosome PAR"/>
</dbReference>